<dbReference type="InterPro" id="IPR012427">
    <property type="entry name" value="DUF1622"/>
</dbReference>
<evidence type="ECO:0000256" key="1">
    <source>
        <dbReference type="SAM" id="Phobius"/>
    </source>
</evidence>
<accession>A0A2A2HUB1</accession>
<evidence type="ECO:0000313" key="3">
    <source>
        <dbReference type="Proteomes" id="UP000218164"/>
    </source>
</evidence>
<feature type="transmembrane region" description="Helical" evidence="1">
    <location>
        <begin position="83"/>
        <end position="100"/>
    </location>
</feature>
<dbReference type="PANTHER" id="PTHR38468">
    <property type="entry name" value="SLL0939 PROTEIN"/>
    <property type="match status" value="1"/>
</dbReference>
<feature type="transmembrane region" description="Helical" evidence="1">
    <location>
        <begin position="59"/>
        <end position="77"/>
    </location>
</feature>
<name>A0A2A2HUB1_9EURY</name>
<dbReference type="AlphaFoldDB" id="A0A2A2HUB1"/>
<sequence length="112" mass="12710">MVLEFTSVILEIFVRFFELVSALLVVYAGLKAATKILLLEAFKKPYKYEQIRKEFTNKILFTLELLIVGDIIVTVRNPTADDLLLVGAIVVIRTVLGYFLSKEVKDINLTES</sequence>
<dbReference type="Pfam" id="PF07784">
    <property type="entry name" value="DUF1622"/>
    <property type="match status" value="1"/>
</dbReference>
<proteinExistence type="predicted"/>
<feature type="transmembrane region" description="Helical" evidence="1">
    <location>
        <begin position="12"/>
        <end position="38"/>
    </location>
</feature>
<keyword evidence="1" id="KW-1133">Transmembrane helix</keyword>
<dbReference type="Proteomes" id="UP000218164">
    <property type="component" value="Unassembled WGS sequence"/>
</dbReference>
<dbReference type="PANTHER" id="PTHR38468:SF1">
    <property type="entry name" value="SLL0939 PROTEIN"/>
    <property type="match status" value="1"/>
</dbReference>
<keyword evidence="1" id="KW-0472">Membrane</keyword>
<gene>
    <name evidence="2" type="ORF">ASJ81_04705</name>
</gene>
<reference evidence="2 3" key="1">
    <citation type="journal article" date="2017" name="BMC Genomics">
        <title>Genomic analysis of methanogenic archaea reveals a shift towards energy conservation.</title>
        <authorList>
            <person name="Gilmore S.P."/>
            <person name="Henske J.K."/>
            <person name="Sexton J.A."/>
            <person name="Solomon K.V."/>
            <person name="Seppala S."/>
            <person name="Yoo J.I."/>
            <person name="Huyett L.M."/>
            <person name="Pressman A."/>
            <person name="Cogan J.Z."/>
            <person name="Kivenson V."/>
            <person name="Peng X."/>
            <person name="Tan Y."/>
            <person name="Valentine D.L."/>
            <person name="O'Malley M.A."/>
        </authorList>
    </citation>
    <scope>NUCLEOTIDE SEQUENCE [LARGE SCALE GENOMIC DNA]</scope>
    <source>
        <strain evidence="2 3">MC-15</strain>
    </source>
</reference>
<organism evidence="2 3">
    <name type="scientific">Methanosarcina spelaei</name>
    <dbReference type="NCBI Taxonomy" id="1036679"/>
    <lineage>
        <taxon>Archaea</taxon>
        <taxon>Methanobacteriati</taxon>
        <taxon>Methanobacteriota</taxon>
        <taxon>Stenosarchaea group</taxon>
        <taxon>Methanomicrobia</taxon>
        <taxon>Methanosarcinales</taxon>
        <taxon>Methanosarcinaceae</taxon>
        <taxon>Methanosarcina</taxon>
    </lineage>
</organism>
<evidence type="ECO:0008006" key="4">
    <source>
        <dbReference type="Google" id="ProtNLM"/>
    </source>
</evidence>
<dbReference type="OrthoDB" id="140944at2157"/>
<keyword evidence="3" id="KW-1185">Reference proteome</keyword>
<comment type="caution">
    <text evidence="2">The sequence shown here is derived from an EMBL/GenBank/DDBJ whole genome shotgun (WGS) entry which is preliminary data.</text>
</comment>
<protein>
    <recommendedName>
        <fullName evidence="4">DUF1622 domain-containing protein</fullName>
    </recommendedName>
</protein>
<evidence type="ECO:0000313" key="2">
    <source>
        <dbReference type="EMBL" id="PAV13069.1"/>
    </source>
</evidence>
<keyword evidence="1" id="KW-0812">Transmembrane</keyword>
<dbReference type="EMBL" id="LMVP01000135">
    <property type="protein sequence ID" value="PAV13069.1"/>
    <property type="molecule type" value="Genomic_DNA"/>
</dbReference>